<dbReference type="GO" id="GO:0005737">
    <property type="term" value="C:cytoplasm"/>
    <property type="evidence" value="ECO:0007669"/>
    <property type="project" value="TreeGrafter"/>
</dbReference>
<keyword evidence="12" id="KW-1185">Reference proteome</keyword>
<dbReference type="Proteomes" id="UP000197535">
    <property type="component" value="Unassembled WGS sequence"/>
</dbReference>
<evidence type="ECO:0000313" key="12">
    <source>
        <dbReference type="Proteomes" id="UP000197535"/>
    </source>
</evidence>
<dbReference type="PANTHER" id="PTHR43442">
    <property type="entry name" value="GLUCONOKINASE-RELATED"/>
    <property type="match status" value="1"/>
</dbReference>
<sequence>MGVSGCGKSEIGARLAERLGCRHIEGDAYHSRHNIQKMAAGIPLDDADREDWLERLSEELALARKGGAGLVLSCSALKRKYRDLLRQGDPDVVFVHLSGPRSLIEERMRVRPNHFMPVSLLDSQFRDLQPLDASETGVVMDVGLPPDELVKKVLECIDKT</sequence>
<dbReference type="EC" id="2.7.1.12" evidence="3 10"/>
<dbReference type="NCBIfam" id="TIGR01313">
    <property type="entry name" value="therm_gnt_kin"/>
    <property type="match status" value="1"/>
</dbReference>
<dbReference type="InterPro" id="IPR006001">
    <property type="entry name" value="Therm_gnt_kin"/>
</dbReference>
<dbReference type="GO" id="GO:0019521">
    <property type="term" value="P:D-gluconate metabolic process"/>
    <property type="evidence" value="ECO:0007669"/>
    <property type="project" value="UniProtKB-KW"/>
</dbReference>
<dbReference type="FunFam" id="3.40.50.300:FF:000522">
    <property type="entry name" value="Gluconokinase"/>
    <property type="match status" value="1"/>
</dbReference>
<keyword evidence="5 10" id="KW-0547">Nucleotide-binding</keyword>
<evidence type="ECO:0000256" key="9">
    <source>
        <dbReference type="ARBA" id="ARBA00048090"/>
    </source>
</evidence>
<evidence type="ECO:0000256" key="4">
    <source>
        <dbReference type="ARBA" id="ARBA00022679"/>
    </source>
</evidence>
<keyword evidence="8" id="KW-0311">Gluconate utilization</keyword>
<dbReference type="Gene3D" id="3.40.50.300">
    <property type="entry name" value="P-loop containing nucleotide triphosphate hydrolases"/>
    <property type="match status" value="1"/>
</dbReference>
<keyword evidence="7 10" id="KW-0067">ATP-binding</keyword>
<comment type="similarity">
    <text evidence="2 10">Belongs to the gluconokinase GntK/GntV family.</text>
</comment>
<evidence type="ECO:0000256" key="5">
    <source>
        <dbReference type="ARBA" id="ARBA00022741"/>
    </source>
</evidence>
<dbReference type="PANTHER" id="PTHR43442:SF3">
    <property type="entry name" value="GLUCONOKINASE-RELATED"/>
    <property type="match status" value="1"/>
</dbReference>
<evidence type="ECO:0000256" key="6">
    <source>
        <dbReference type="ARBA" id="ARBA00022777"/>
    </source>
</evidence>
<dbReference type="AlphaFoldDB" id="A0A254TK28"/>
<comment type="caution">
    <text evidence="11">The sequence shown here is derived from an EMBL/GenBank/DDBJ whole genome shotgun (WGS) entry which is preliminary data.</text>
</comment>
<comment type="pathway">
    <text evidence="1">Carbohydrate acid metabolism.</text>
</comment>
<dbReference type="Pfam" id="PF13671">
    <property type="entry name" value="AAA_33"/>
    <property type="match status" value="1"/>
</dbReference>
<dbReference type="GO" id="GO:0005524">
    <property type="term" value="F:ATP binding"/>
    <property type="evidence" value="ECO:0007669"/>
    <property type="project" value="UniProtKB-KW"/>
</dbReference>
<name>A0A254TK28_9BURK</name>
<dbReference type="EMBL" id="LSTO01000001">
    <property type="protein sequence ID" value="OWW22924.1"/>
    <property type="molecule type" value="Genomic_DNA"/>
</dbReference>
<keyword evidence="6 10" id="KW-0418">Kinase</keyword>
<dbReference type="CDD" id="cd02021">
    <property type="entry name" value="GntK"/>
    <property type="match status" value="1"/>
</dbReference>
<dbReference type="GO" id="GO:0046316">
    <property type="term" value="F:gluconokinase activity"/>
    <property type="evidence" value="ECO:0007669"/>
    <property type="project" value="UniProtKB-EC"/>
</dbReference>
<evidence type="ECO:0000256" key="10">
    <source>
        <dbReference type="RuleBase" id="RU363066"/>
    </source>
</evidence>
<gene>
    <name evidence="11" type="ORF">AYR66_17320</name>
</gene>
<dbReference type="OrthoDB" id="9795716at2"/>
<evidence type="ECO:0000256" key="3">
    <source>
        <dbReference type="ARBA" id="ARBA00012054"/>
    </source>
</evidence>
<organism evidence="11 12">
    <name type="scientific">Noviherbaspirillum denitrificans</name>
    <dbReference type="NCBI Taxonomy" id="1968433"/>
    <lineage>
        <taxon>Bacteria</taxon>
        <taxon>Pseudomonadati</taxon>
        <taxon>Pseudomonadota</taxon>
        <taxon>Betaproteobacteria</taxon>
        <taxon>Burkholderiales</taxon>
        <taxon>Oxalobacteraceae</taxon>
        <taxon>Noviherbaspirillum</taxon>
    </lineage>
</organism>
<evidence type="ECO:0000256" key="2">
    <source>
        <dbReference type="ARBA" id="ARBA00008420"/>
    </source>
</evidence>
<evidence type="ECO:0000256" key="7">
    <source>
        <dbReference type="ARBA" id="ARBA00022840"/>
    </source>
</evidence>
<protein>
    <recommendedName>
        <fullName evidence="3 10">Gluconokinase</fullName>
        <ecNumber evidence="3 10">2.7.1.12</ecNumber>
    </recommendedName>
</protein>
<comment type="catalytic activity">
    <reaction evidence="9 10">
        <text>D-gluconate + ATP = 6-phospho-D-gluconate + ADP + H(+)</text>
        <dbReference type="Rhea" id="RHEA:19433"/>
        <dbReference type="ChEBI" id="CHEBI:15378"/>
        <dbReference type="ChEBI" id="CHEBI:18391"/>
        <dbReference type="ChEBI" id="CHEBI:30616"/>
        <dbReference type="ChEBI" id="CHEBI:58759"/>
        <dbReference type="ChEBI" id="CHEBI:456216"/>
        <dbReference type="EC" id="2.7.1.12"/>
    </reaction>
</comment>
<accession>A0A254TK28</accession>
<evidence type="ECO:0000256" key="8">
    <source>
        <dbReference type="ARBA" id="ARBA00023064"/>
    </source>
</evidence>
<dbReference type="SUPFAM" id="SSF52540">
    <property type="entry name" value="P-loop containing nucleoside triphosphate hydrolases"/>
    <property type="match status" value="1"/>
</dbReference>
<dbReference type="InterPro" id="IPR027417">
    <property type="entry name" value="P-loop_NTPase"/>
</dbReference>
<evidence type="ECO:0000313" key="11">
    <source>
        <dbReference type="EMBL" id="OWW22924.1"/>
    </source>
</evidence>
<reference evidence="11 12" key="1">
    <citation type="submission" date="2016-02" db="EMBL/GenBank/DDBJ databases">
        <authorList>
            <person name="Wen L."/>
            <person name="He K."/>
            <person name="Yang H."/>
        </authorList>
    </citation>
    <scope>NUCLEOTIDE SEQUENCE [LARGE SCALE GENOMIC DNA]</scope>
    <source>
        <strain evidence="11 12">TSA40</strain>
    </source>
</reference>
<keyword evidence="4 10" id="KW-0808">Transferase</keyword>
<proteinExistence type="inferred from homology"/>
<evidence type="ECO:0000256" key="1">
    <source>
        <dbReference type="ARBA" id="ARBA00004761"/>
    </source>
</evidence>